<dbReference type="Pfam" id="PF23090">
    <property type="entry name" value="MBTPS1_4th"/>
    <property type="match status" value="1"/>
</dbReference>
<dbReference type="Proteomes" id="UP000694402">
    <property type="component" value="Unassembled WGS sequence"/>
</dbReference>
<accession>A0AAZ3R3A2</accession>
<evidence type="ECO:0000313" key="2">
    <source>
        <dbReference type="Ensembl" id="ENSOTSP00005134875.1"/>
    </source>
</evidence>
<organism evidence="2 3">
    <name type="scientific">Oncorhynchus tshawytscha</name>
    <name type="common">Chinook salmon</name>
    <name type="synonym">Salmo tshawytscha</name>
    <dbReference type="NCBI Taxonomy" id="74940"/>
    <lineage>
        <taxon>Eukaryota</taxon>
        <taxon>Metazoa</taxon>
        <taxon>Chordata</taxon>
        <taxon>Craniata</taxon>
        <taxon>Vertebrata</taxon>
        <taxon>Euteleostomi</taxon>
        <taxon>Actinopterygii</taxon>
        <taxon>Neopterygii</taxon>
        <taxon>Teleostei</taxon>
        <taxon>Protacanthopterygii</taxon>
        <taxon>Salmoniformes</taxon>
        <taxon>Salmonidae</taxon>
        <taxon>Salmoninae</taxon>
        <taxon>Oncorhynchus</taxon>
    </lineage>
</organism>
<keyword evidence="3" id="KW-1185">Reference proteome</keyword>
<evidence type="ECO:0000313" key="3">
    <source>
        <dbReference type="Proteomes" id="UP000694402"/>
    </source>
</evidence>
<sequence>MPDAGGANVPALNDLISVWGMAFSDGHYEGDFTMADHDMYYASGCSIAKFPGHGIVIAKTLKDQVLEVLKQETAIVEGGPILGMYQTLSEGGGRIALYGDSNMVQATAT</sequence>
<name>A0AAZ3R3A2_ONCTS</name>
<dbReference type="InterPro" id="IPR057032">
    <property type="entry name" value="MBTPS1_4th"/>
</dbReference>
<reference evidence="3" key="1">
    <citation type="journal article" date="2018" name="PLoS ONE">
        <title>Chinook salmon (Oncorhynchus tshawytscha) genome and transcriptome.</title>
        <authorList>
            <person name="Christensen K.A."/>
            <person name="Leong J.S."/>
            <person name="Sakhrani D."/>
            <person name="Biagi C.A."/>
            <person name="Minkley D.R."/>
            <person name="Withler R.E."/>
            <person name="Rondeau E.B."/>
            <person name="Koop B.F."/>
            <person name="Devlin R.H."/>
        </authorList>
    </citation>
    <scope>NUCLEOTIDE SEQUENCE [LARGE SCALE GENOMIC DNA]</scope>
</reference>
<dbReference type="Ensembl" id="ENSOTST00005190431.1">
    <property type="protein sequence ID" value="ENSOTSP00005134875.1"/>
    <property type="gene ID" value="ENSOTSG00005060268.1"/>
</dbReference>
<evidence type="ECO:0000259" key="1">
    <source>
        <dbReference type="Pfam" id="PF23090"/>
    </source>
</evidence>
<reference evidence="2" key="2">
    <citation type="submission" date="2025-08" db="UniProtKB">
        <authorList>
            <consortium name="Ensembl"/>
        </authorList>
    </citation>
    <scope>IDENTIFICATION</scope>
</reference>
<feature type="domain" description="MBTPS1 fourth" evidence="1">
    <location>
        <begin position="2"/>
        <end position="105"/>
    </location>
</feature>
<protein>
    <recommendedName>
        <fullName evidence="1">MBTPS1 fourth domain-containing protein</fullName>
    </recommendedName>
</protein>
<reference evidence="2" key="3">
    <citation type="submission" date="2025-09" db="UniProtKB">
        <authorList>
            <consortium name="Ensembl"/>
        </authorList>
    </citation>
    <scope>IDENTIFICATION</scope>
</reference>
<dbReference type="AlphaFoldDB" id="A0AAZ3R3A2"/>
<proteinExistence type="predicted"/>